<dbReference type="Gene3D" id="1.10.3210.10">
    <property type="entry name" value="Hypothetical protein af1432"/>
    <property type="match status" value="1"/>
</dbReference>
<dbReference type="EMBL" id="DVNB01000003">
    <property type="protein sequence ID" value="HIU56235.1"/>
    <property type="molecule type" value="Genomic_DNA"/>
</dbReference>
<dbReference type="InterPro" id="IPR006674">
    <property type="entry name" value="HD_domain"/>
</dbReference>
<accession>A0A9D1M9U5</accession>
<dbReference type="SUPFAM" id="SSF109604">
    <property type="entry name" value="HD-domain/PDEase-like"/>
    <property type="match status" value="1"/>
</dbReference>
<sequence>MDRLTKTAFAMCEYMAGDVMRINHFMKVHSFAKIIGEAEGLDARTQEILEAAAYVHDIGIKNSEIKYGSSSGYYQQIEGPGEAEKLLAECGYDKEFIDRVKYLVSRHHKYVNIDGPDCQILIEADFIVNVYEDEINRETIRDIYEKIFRTESGKEIMRRLYAAGDGE</sequence>
<name>A0A9D1M9U5_9FIRM</name>
<feature type="domain" description="HD" evidence="1">
    <location>
        <begin position="21"/>
        <end position="122"/>
    </location>
</feature>
<dbReference type="AlphaFoldDB" id="A0A9D1M9U5"/>
<evidence type="ECO:0000313" key="3">
    <source>
        <dbReference type="Proteomes" id="UP000824109"/>
    </source>
</evidence>
<dbReference type="Pfam" id="PF01966">
    <property type="entry name" value="HD"/>
    <property type="match status" value="1"/>
</dbReference>
<reference evidence="2" key="2">
    <citation type="journal article" date="2021" name="PeerJ">
        <title>Extensive microbial diversity within the chicken gut microbiome revealed by metagenomics and culture.</title>
        <authorList>
            <person name="Gilroy R."/>
            <person name="Ravi A."/>
            <person name="Getino M."/>
            <person name="Pursley I."/>
            <person name="Horton D.L."/>
            <person name="Alikhan N.F."/>
            <person name="Baker D."/>
            <person name="Gharbi K."/>
            <person name="Hall N."/>
            <person name="Watson M."/>
            <person name="Adriaenssens E.M."/>
            <person name="Foster-Nyarko E."/>
            <person name="Jarju S."/>
            <person name="Secka A."/>
            <person name="Antonio M."/>
            <person name="Oren A."/>
            <person name="Chaudhuri R.R."/>
            <person name="La Ragione R."/>
            <person name="Hildebrand F."/>
            <person name="Pallen M.J."/>
        </authorList>
    </citation>
    <scope>NUCLEOTIDE SEQUENCE</scope>
    <source>
        <strain evidence="2">USAMLcec3-3695</strain>
    </source>
</reference>
<reference evidence="2" key="1">
    <citation type="submission" date="2020-10" db="EMBL/GenBank/DDBJ databases">
        <authorList>
            <person name="Gilroy R."/>
        </authorList>
    </citation>
    <scope>NUCLEOTIDE SEQUENCE</scope>
    <source>
        <strain evidence="2">USAMLcec3-3695</strain>
    </source>
</reference>
<gene>
    <name evidence="2" type="ORF">IAA61_00315</name>
</gene>
<comment type="caution">
    <text evidence="2">The sequence shown here is derived from an EMBL/GenBank/DDBJ whole genome shotgun (WGS) entry which is preliminary data.</text>
</comment>
<evidence type="ECO:0000259" key="1">
    <source>
        <dbReference type="Pfam" id="PF01966"/>
    </source>
</evidence>
<evidence type="ECO:0000313" key="2">
    <source>
        <dbReference type="EMBL" id="HIU56235.1"/>
    </source>
</evidence>
<proteinExistence type="predicted"/>
<organism evidence="2 3">
    <name type="scientific">Candidatus Ornithomonoglobus merdipullorum</name>
    <dbReference type="NCBI Taxonomy" id="2840895"/>
    <lineage>
        <taxon>Bacteria</taxon>
        <taxon>Bacillati</taxon>
        <taxon>Bacillota</taxon>
        <taxon>Clostridia</taxon>
        <taxon>Candidatus Ornithomonoglobus</taxon>
    </lineage>
</organism>
<dbReference type="Proteomes" id="UP000824109">
    <property type="component" value="Unassembled WGS sequence"/>
</dbReference>
<protein>
    <submittedName>
        <fullName evidence="2">Phosphohydrolase</fullName>
    </submittedName>
</protein>